<keyword evidence="1 3" id="KW-0853">WD repeat</keyword>
<dbReference type="PRINTS" id="PR00320">
    <property type="entry name" value="GPROTEINBRPT"/>
</dbReference>
<dbReference type="STRING" id="1912961.BU204_12615"/>
<dbReference type="SMART" id="SM00320">
    <property type="entry name" value="WD40"/>
    <property type="match status" value="14"/>
</dbReference>
<feature type="repeat" description="WD" evidence="3">
    <location>
        <begin position="648"/>
        <end position="689"/>
    </location>
</feature>
<dbReference type="Pfam" id="PF20703">
    <property type="entry name" value="nSTAND1"/>
    <property type="match status" value="1"/>
</dbReference>
<dbReference type="InterPro" id="IPR036322">
    <property type="entry name" value="WD40_repeat_dom_sf"/>
</dbReference>
<dbReference type="Proteomes" id="UP000185596">
    <property type="component" value="Unassembled WGS sequence"/>
</dbReference>
<feature type="repeat" description="WD" evidence="3">
    <location>
        <begin position="987"/>
        <end position="1019"/>
    </location>
</feature>
<dbReference type="Gene3D" id="3.40.50.300">
    <property type="entry name" value="P-loop containing nucleotide triphosphate hydrolases"/>
    <property type="match status" value="1"/>
</dbReference>
<dbReference type="SMART" id="SM00530">
    <property type="entry name" value="HTH_XRE"/>
    <property type="match status" value="1"/>
</dbReference>
<feature type="repeat" description="WD" evidence="3">
    <location>
        <begin position="1155"/>
        <end position="1196"/>
    </location>
</feature>
<evidence type="ECO:0000256" key="3">
    <source>
        <dbReference type="PROSITE-ProRule" id="PRU00221"/>
    </source>
</evidence>
<evidence type="ECO:0000259" key="4">
    <source>
        <dbReference type="SMART" id="SM00530"/>
    </source>
</evidence>
<dbReference type="PANTHER" id="PTHR19879:SF9">
    <property type="entry name" value="TRANSCRIPTION INITIATION FACTOR TFIID SUBUNIT 5"/>
    <property type="match status" value="1"/>
</dbReference>
<feature type="repeat" description="WD" evidence="3">
    <location>
        <begin position="690"/>
        <end position="724"/>
    </location>
</feature>
<dbReference type="InterPro" id="IPR020472">
    <property type="entry name" value="WD40_PAC1"/>
</dbReference>
<gene>
    <name evidence="5" type="ORF">BU204_12615</name>
</gene>
<proteinExistence type="predicted"/>
<dbReference type="PROSITE" id="PS00678">
    <property type="entry name" value="WD_REPEATS_1"/>
    <property type="match status" value="5"/>
</dbReference>
<dbReference type="InterPro" id="IPR049052">
    <property type="entry name" value="nSTAND1"/>
</dbReference>
<protein>
    <recommendedName>
        <fullName evidence="4">HTH cro/C1-type domain-containing protein</fullName>
    </recommendedName>
</protein>
<dbReference type="InterPro" id="IPR027417">
    <property type="entry name" value="P-loop_NTPase"/>
</dbReference>
<comment type="caution">
    <text evidence="5">The sequence shown here is derived from an EMBL/GenBank/DDBJ whole genome shotgun (WGS) entry which is preliminary data.</text>
</comment>
<dbReference type="CDD" id="cd00200">
    <property type="entry name" value="WD40"/>
    <property type="match status" value="2"/>
</dbReference>
<dbReference type="SUPFAM" id="SSF52540">
    <property type="entry name" value="P-loop containing nucleoside triphosphate hydrolases"/>
    <property type="match status" value="1"/>
</dbReference>
<dbReference type="InterPro" id="IPR015943">
    <property type="entry name" value="WD40/YVTN_repeat-like_dom_sf"/>
</dbReference>
<feature type="repeat" description="WD" evidence="3">
    <location>
        <begin position="942"/>
        <end position="983"/>
    </location>
</feature>
<name>A0A1Q8CSF9_9PSEU</name>
<dbReference type="InterPro" id="IPR019775">
    <property type="entry name" value="WD40_repeat_CS"/>
</dbReference>
<keyword evidence="2" id="KW-0677">Repeat</keyword>
<feature type="repeat" description="WD" evidence="3">
    <location>
        <begin position="900"/>
        <end position="941"/>
    </location>
</feature>
<dbReference type="InterPro" id="IPR001680">
    <property type="entry name" value="WD40_rpt"/>
</dbReference>
<feature type="repeat" description="WD" evidence="3">
    <location>
        <begin position="1071"/>
        <end position="1112"/>
    </location>
</feature>
<dbReference type="InterPro" id="IPR001387">
    <property type="entry name" value="Cro/C1-type_HTH"/>
</dbReference>
<sequence length="1227" mass="131396">MDVGDSALLRFARDLRSLRERAGRLTYRELSARAHYSEAALSQAAGGRRLPSLPVTLAYVRACGGDEEEWERRWHEVAVAAIPPSTPDDAADSPYVGLAAFQAEDAERFFGRERVVDQLVDRVSRQRVVVVVGASGAGKSSLLRAGLVPRVPHAVVFTPGAHPLEECAVQLTRYLGAEIPAPANGDRRALHRAVRLAAPEQELVVVVDQFEEVFTLCQDPDERRRFVDQLVTAASTWGSACRVVFGVRSDFHGHCTAYPALVEAMNQGQVTVGPMTSEELRAAVVQPAVRAGHSVETALLTELVTRADGQAGALPLLSHALLETWRRRRGNTLTMKGFQAAGGFEGALARTAESVFDRLSEPQREVARSLFTRLTALGEGTEDTKRRIPRDELDEDRDTARVLEELTEHRLVTLDRDRVEISHEALIRCWPRLRAWLAEDRDGLRAHRDLSDAAAVWHALDRDRGALLRGARLQPVREWLDRPPHPLTARESDFLAASLAAEATELAAARRSSRRLRQLVALLTVLLVVTAGVGAVAVRSGAESTRQRNTVVSQKVAGEARELRGSDPALAAQLALAAYRLAPTAEARGAMLGSFTPAYATRLAAHQDNVNAVAFTPAERLLATASRDRTARLVDVADPHHPRERATLSGHTGNVVGVAFSPDGAVVATASWDRTARLWDTATGALVATVPGHADGVNAVAFAPDGRLLATASTDRTVRLWDLSDLHRPRPLPALARHGDAVTALAFAPSGKVLATAGWDGVTSLWPLTERGAGPGRRLLGHVGPVHAVAVSPDGREVATGGEDHTVRLWPVGEPGGARVLVGHSDAVRAVAFDPTGRRLVSGGADHAVRLWDRADPAEPLVLGGHTAAAVGAVFLGGTGLATAGDDHTVRLWDLPGSMLAGHRDSVYAVAVAPSGRLVATAGYDRTVRLWDRTTGEALAVLRGPAGAVNALAFSPDARTLTGAGADHLAHRWEVRDPRRPRRLPPLAGHTDAVNAVAVSPDGRLLATGGTDRVIRLWDAARGVLRGVLKGHTDSVQSLAFGPDGRVLASGSADFSVRLWDPVERRATAALVGHTHAVKSVAFRPDGRELASGGADHTVRLWNVATATASARLTGHADTVHAVAYAPDGRSLASASADRGVRLWRLGDRTEAATLTGHGDRVYALTFVPTGQTLLTASGDRTVRLWEVDEHHAARRICDTVSPPLDERSWNQYFAGVEYQPVCPARP</sequence>
<feature type="repeat" description="WD" evidence="3">
    <location>
        <begin position="821"/>
        <end position="853"/>
    </location>
</feature>
<reference evidence="5 6" key="1">
    <citation type="submission" date="2016-12" db="EMBL/GenBank/DDBJ databases">
        <title>The draft genome sequence of Actinophytocola sp. 11-183.</title>
        <authorList>
            <person name="Wang W."/>
            <person name="Yuan L."/>
        </authorList>
    </citation>
    <scope>NUCLEOTIDE SEQUENCE [LARGE SCALE GENOMIC DNA]</scope>
    <source>
        <strain evidence="5 6">11-183</strain>
    </source>
</reference>
<dbReference type="Pfam" id="PF00400">
    <property type="entry name" value="WD40"/>
    <property type="match status" value="14"/>
</dbReference>
<feature type="repeat" description="WD" evidence="3">
    <location>
        <begin position="881"/>
        <end position="895"/>
    </location>
</feature>
<evidence type="ECO:0000313" key="5">
    <source>
        <dbReference type="EMBL" id="OLF17273.1"/>
    </source>
</evidence>
<dbReference type="CDD" id="cd00093">
    <property type="entry name" value="HTH_XRE"/>
    <property type="match status" value="1"/>
</dbReference>
<feature type="repeat" description="WD" evidence="3">
    <location>
        <begin position="779"/>
        <end position="810"/>
    </location>
</feature>
<dbReference type="AlphaFoldDB" id="A0A1Q8CSF9"/>
<dbReference type="OrthoDB" id="192618at2"/>
<dbReference type="Gene3D" id="2.130.10.10">
    <property type="entry name" value="YVTN repeat-like/Quinoprotein amine dehydrogenase"/>
    <property type="match status" value="5"/>
</dbReference>
<dbReference type="EMBL" id="MSIE01000019">
    <property type="protein sequence ID" value="OLF17273.1"/>
    <property type="molecule type" value="Genomic_DNA"/>
</dbReference>
<dbReference type="PROSITE" id="PS50082">
    <property type="entry name" value="WD_REPEATS_2"/>
    <property type="match status" value="14"/>
</dbReference>
<dbReference type="PROSITE" id="PS50294">
    <property type="entry name" value="WD_REPEATS_REGION"/>
    <property type="match status" value="12"/>
</dbReference>
<evidence type="ECO:0000256" key="1">
    <source>
        <dbReference type="ARBA" id="ARBA00022574"/>
    </source>
</evidence>
<dbReference type="SUPFAM" id="SSF50978">
    <property type="entry name" value="WD40 repeat-like"/>
    <property type="match status" value="2"/>
</dbReference>
<evidence type="ECO:0000313" key="6">
    <source>
        <dbReference type="Proteomes" id="UP000185596"/>
    </source>
</evidence>
<organism evidence="5 6">
    <name type="scientific">Actinophytocola xanthii</name>
    <dbReference type="NCBI Taxonomy" id="1912961"/>
    <lineage>
        <taxon>Bacteria</taxon>
        <taxon>Bacillati</taxon>
        <taxon>Actinomycetota</taxon>
        <taxon>Actinomycetes</taxon>
        <taxon>Pseudonocardiales</taxon>
        <taxon>Pseudonocardiaceae</taxon>
    </lineage>
</organism>
<feature type="repeat" description="WD" evidence="3">
    <location>
        <begin position="603"/>
        <end position="636"/>
    </location>
</feature>
<feature type="repeat" description="WD" evidence="3">
    <location>
        <begin position="1029"/>
        <end position="1061"/>
    </location>
</feature>
<dbReference type="PANTHER" id="PTHR19879">
    <property type="entry name" value="TRANSCRIPTION INITIATION FACTOR TFIID"/>
    <property type="match status" value="1"/>
</dbReference>
<feature type="repeat" description="WD" evidence="3">
    <location>
        <begin position="1113"/>
        <end position="1154"/>
    </location>
</feature>
<evidence type="ECO:0000256" key="2">
    <source>
        <dbReference type="ARBA" id="ARBA00022737"/>
    </source>
</evidence>
<feature type="repeat" description="WD" evidence="3">
    <location>
        <begin position="735"/>
        <end position="766"/>
    </location>
</feature>
<keyword evidence="6" id="KW-1185">Reference proteome</keyword>
<feature type="domain" description="HTH cro/C1-type" evidence="4">
    <location>
        <begin position="14"/>
        <end position="70"/>
    </location>
</feature>
<accession>A0A1Q8CSF9</accession>